<gene>
    <name evidence="1" type="ordered locus">Nhal_2874</name>
</gene>
<protein>
    <submittedName>
        <fullName evidence="1">Uncharacterized protein</fullName>
    </submittedName>
</protein>
<proteinExistence type="predicted"/>
<dbReference type="HOGENOM" id="CLU_3330663_0_0_6"/>
<keyword evidence="2" id="KW-1185">Reference proteome</keyword>
<dbReference type="EMBL" id="CP001798">
    <property type="protein sequence ID" value="ADE15938.1"/>
    <property type="molecule type" value="Genomic_DNA"/>
</dbReference>
<sequence length="38" mass="4438">MERELAVRDGVLFERFKMEKNIGMIPAAKYSSPFHPNQ</sequence>
<dbReference type="Proteomes" id="UP000001844">
    <property type="component" value="Chromosome"/>
</dbReference>
<dbReference type="KEGG" id="nhl:Nhal_2874"/>
<accession>D5BY27</accession>
<evidence type="ECO:0000313" key="1">
    <source>
        <dbReference type="EMBL" id="ADE15938.1"/>
    </source>
</evidence>
<organism evidence="1 2">
    <name type="scientific">Nitrosococcus halophilus (strain Nc4)</name>
    <dbReference type="NCBI Taxonomy" id="472759"/>
    <lineage>
        <taxon>Bacteria</taxon>
        <taxon>Pseudomonadati</taxon>
        <taxon>Pseudomonadota</taxon>
        <taxon>Gammaproteobacteria</taxon>
        <taxon>Chromatiales</taxon>
        <taxon>Chromatiaceae</taxon>
        <taxon>Nitrosococcus</taxon>
    </lineage>
</organism>
<reference evidence="2" key="1">
    <citation type="submission" date="2010-04" db="EMBL/GenBank/DDBJ databases">
        <title>Complete genome sequence of Nitrosococcus halophilus Nc4, a salt-adapted, aerobic obligate ammonia-oxidizing sulfur purple bacterium.</title>
        <authorList>
            <consortium name="US DOE Joint Genome Institute"/>
            <person name="Campbell M.A."/>
            <person name="Malfatti S.A."/>
            <person name="Chain P.S.G."/>
            <person name="Heidelberg J.F."/>
            <person name="Ward B.B."/>
            <person name="Klotz M.G."/>
        </authorList>
    </citation>
    <scope>NUCLEOTIDE SEQUENCE [LARGE SCALE GENOMIC DNA]</scope>
    <source>
        <strain evidence="2">Nc4</strain>
    </source>
</reference>
<evidence type="ECO:0000313" key="2">
    <source>
        <dbReference type="Proteomes" id="UP000001844"/>
    </source>
</evidence>
<dbReference type="AlphaFoldDB" id="D5BY27"/>
<name>D5BY27_NITHN</name>